<evidence type="ECO:0000256" key="8">
    <source>
        <dbReference type="ARBA" id="ARBA00023128"/>
    </source>
</evidence>
<name>A0A9W7L5J7_9STRA</name>
<evidence type="ECO:0000313" key="11">
    <source>
        <dbReference type="EMBL" id="GMI31087.1"/>
    </source>
</evidence>
<evidence type="ECO:0000313" key="12">
    <source>
        <dbReference type="Proteomes" id="UP001165082"/>
    </source>
</evidence>
<keyword evidence="12" id="KW-1185">Reference proteome</keyword>
<keyword evidence="7" id="KW-0653">Protein transport</keyword>
<dbReference type="OrthoDB" id="19656at2759"/>
<dbReference type="GO" id="GO:0005741">
    <property type="term" value="C:mitochondrial outer membrane"/>
    <property type="evidence" value="ECO:0007669"/>
    <property type="project" value="UniProtKB-SubCell"/>
</dbReference>
<reference evidence="11" key="1">
    <citation type="submission" date="2022-07" db="EMBL/GenBank/DDBJ databases">
        <title>Genome analysis of Parmales, a sister group of diatoms, reveals the evolutionary specialization of diatoms from phago-mixotrophs to photoautotrophs.</title>
        <authorList>
            <person name="Ban H."/>
            <person name="Sato S."/>
            <person name="Yoshikawa S."/>
            <person name="Kazumasa Y."/>
            <person name="Nakamura Y."/>
            <person name="Ichinomiya M."/>
            <person name="Saitoh K."/>
            <person name="Sato N."/>
            <person name="Blanc-Mathieu R."/>
            <person name="Endo H."/>
            <person name="Kuwata A."/>
            <person name="Ogata H."/>
        </authorList>
    </citation>
    <scope>NUCLEOTIDE SEQUENCE</scope>
</reference>
<sequence>MGVAERERSKLLEEGGSCRDSKIGGAGGLELDEGGPDVDVRGGNLIGEAPPPEEVSIEEAAKSATAYTNPGPFEALTSEAKKYVFVDTFDGARLDLSKQLSPMMMINHNFWLGTSMLQNANKHYTFTSQVVADEDQTTVLVGRLDMNGTMEGRVIKTFRQDEDLSVVGKFVCVATPEFDAGSNQLAGDVDLSGKSWSGNVKYGCMGGGDYFSCNYLQAITPRFCVGGEAAYIGAQKVSVGSYGCRYNGVGWMGSAQWSGQQGALSLNYMKTITKDRVNFGAELQVAPTMESNVVFGAEFNLKQSKVSTVIDGGGGIKTVVEAKLHPAANLQFSAEADHLKDSFKFGYGMTIMG</sequence>
<dbReference type="CDD" id="cd07305">
    <property type="entry name" value="Porin3_Tom40"/>
    <property type="match status" value="1"/>
</dbReference>
<feature type="region of interest" description="Disordered" evidence="10">
    <location>
        <begin position="1"/>
        <end position="51"/>
    </location>
</feature>
<accession>A0A9W7L5J7</accession>
<dbReference type="Pfam" id="PF01459">
    <property type="entry name" value="Porin_3"/>
    <property type="match status" value="1"/>
</dbReference>
<comment type="subcellular location">
    <subcellularLocation>
        <location evidence="1">Mitochondrion outer membrane</location>
        <topology evidence="1">Multi-pass membrane protein</topology>
    </subcellularLocation>
</comment>
<keyword evidence="6" id="KW-1000">Mitochondrion outer membrane</keyword>
<protein>
    <submittedName>
        <fullName evidence="11">Uncharacterized protein</fullName>
    </submittedName>
</protein>
<dbReference type="PANTHER" id="PTHR10802">
    <property type="entry name" value="MITOCHONDRIAL IMPORT RECEPTOR SUBUNIT TOM40"/>
    <property type="match status" value="1"/>
</dbReference>
<keyword evidence="4" id="KW-1134">Transmembrane beta strand</keyword>
<evidence type="ECO:0000256" key="10">
    <source>
        <dbReference type="SAM" id="MobiDB-lite"/>
    </source>
</evidence>
<feature type="compositionally biased region" description="Basic and acidic residues" evidence="10">
    <location>
        <begin position="1"/>
        <end position="22"/>
    </location>
</feature>
<evidence type="ECO:0000256" key="4">
    <source>
        <dbReference type="ARBA" id="ARBA00022452"/>
    </source>
</evidence>
<keyword evidence="9" id="KW-0472">Membrane</keyword>
<evidence type="ECO:0000256" key="3">
    <source>
        <dbReference type="ARBA" id="ARBA00022448"/>
    </source>
</evidence>
<evidence type="ECO:0000256" key="2">
    <source>
        <dbReference type="ARBA" id="ARBA00010510"/>
    </source>
</evidence>
<dbReference type="InterPro" id="IPR027246">
    <property type="entry name" value="Porin_Euk/Tom40"/>
</dbReference>
<dbReference type="GO" id="GO:0030150">
    <property type="term" value="P:protein import into mitochondrial matrix"/>
    <property type="evidence" value="ECO:0007669"/>
    <property type="project" value="InterPro"/>
</dbReference>
<comment type="similarity">
    <text evidence="2">Belongs to the Tom40 family.</text>
</comment>
<keyword evidence="8" id="KW-0496">Mitochondrion</keyword>
<gene>
    <name evidence="11" type="ORF">TrRE_jg6406</name>
</gene>
<dbReference type="AlphaFoldDB" id="A0A9W7L5J7"/>
<keyword evidence="3" id="KW-0813">Transport</keyword>
<comment type="caution">
    <text evidence="11">The sequence shown here is derived from an EMBL/GenBank/DDBJ whole genome shotgun (WGS) entry which is preliminary data.</text>
</comment>
<evidence type="ECO:0000256" key="7">
    <source>
        <dbReference type="ARBA" id="ARBA00022927"/>
    </source>
</evidence>
<dbReference type="InterPro" id="IPR023614">
    <property type="entry name" value="Porin_dom_sf"/>
</dbReference>
<dbReference type="InterPro" id="IPR037930">
    <property type="entry name" value="Tom40"/>
</dbReference>
<evidence type="ECO:0000256" key="9">
    <source>
        <dbReference type="ARBA" id="ARBA00023136"/>
    </source>
</evidence>
<proteinExistence type="inferred from homology"/>
<keyword evidence="5" id="KW-0812">Transmembrane</keyword>
<dbReference type="Gene3D" id="2.40.160.10">
    <property type="entry name" value="Porin"/>
    <property type="match status" value="1"/>
</dbReference>
<evidence type="ECO:0000256" key="6">
    <source>
        <dbReference type="ARBA" id="ARBA00022787"/>
    </source>
</evidence>
<dbReference type="Proteomes" id="UP001165082">
    <property type="component" value="Unassembled WGS sequence"/>
</dbReference>
<organism evidence="11 12">
    <name type="scientific">Triparma retinervis</name>
    <dbReference type="NCBI Taxonomy" id="2557542"/>
    <lineage>
        <taxon>Eukaryota</taxon>
        <taxon>Sar</taxon>
        <taxon>Stramenopiles</taxon>
        <taxon>Ochrophyta</taxon>
        <taxon>Bolidophyceae</taxon>
        <taxon>Parmales</taxon>
        <taxon>Triparmaceae</taxon>
        <taxon>Triparma</taxon>
    </lineage>
</organism>
<dbReference type="EMBL" id="BRXZ01007657">
    <property type="protein sequence ID" value="GMI31087.1"/>
    <property type="molecule type" value="Genomic_DNA"/>
</dbReference>
<evidence type="ECO:0000256" key="1">
    <source>
        <dbReference type="ARBA" id="ARBA00004374"/>
    </source>
</evidence>
<dbReference type="GO" id="GO:0008320">
    <property type="term" value="F:protein transmembrane transporter activity"/>
    <property type="evidence" value="ECO:0007669"/>
    <property type="project" value="InterPro"/>
</dbReference>
<evidence type="ECO:0000256" key="5">
    <source>
        <dbReference type="ARBA" id="ARBA00022692"/>
    </source>
</evidence>